<name>A0A560FFL1_9PROT</name>
<dbReference type="Proteomes" id="UP000319859">
    <property type="component" value="Unassembled WGS sequence"/>
</dbReference>
<dbReference type="RefSeq" id="WP_145750510.1">
    <property type="nucleotide sequence ID" value="NZ_VITN01000007.1"/>
</dbReference>
<dbReference type="Gene3D" id="3.90.1340.10">
    <property type="entry name" value="Phage tail collar domain"/>
    <property type="match status" value="1"/>
</dbReference>
<dbReference type="InterPro" id="IPR037053">
    <property type="entry name" value="Phage_tail_collar_dom_sf"/>
</dbReference>
<sequence length="182" mass="19097">MADPFTGEIRAFAFTFPPANWSQCNGQQVGIPQNNVLYAIIGNTYGGDLQTYFNLPNMLGRIPVATGTGVGLTPRTLGQTGGADTVVLTSSNFPAHNHAMNVEAPSNNTLLVKAPTAATYLSRTQGEFMYATPTSTAPTGFSLAANSIGAAGSASTAPRANDQPYLVVNFCICQYGDFPVRP</sequence>
<protein>
    <submittedName>
        <fullName evidence="2">Microcystin-dependent protein</fullName>
    </submittedName>
</protein>
<evidence type="ECO:0000313" key="3">
    <source>
        <dbReference type="Proteomes" id="UP000319859"/>
    </source>
</evidence>
<dbReference type="InterPro" id="IPR011083">
    <property type="entry name" value="Phage_tail_collar_dom"/>
</dbReference>
<dbReference type="OrthoDB" id="9810174at2"/>
<organism evidence="2 3">
    <name type="scientific">Nitrospirillum amazonense</name>
    <dbReference type="NCBI Taxonomy" id="28077"/>
    <lineage>
        <taxon>Bacteria</taxon>
        <taxon>Pseudomonadati</taxon>
        <taxon>Pseudomonadota</taxon>
        <taxon>Alphaproteobacteria</taxon>
        <taxon>Rhodospirillales</taxon>
        <taxon>Azospirillaceae</taxon>
        <taxon>Nitrospirillum</taxon>
    </lineage>
</organism>
<dbReference type="Pfam" id="PF07484">
    <property type="entry name" value="Collar"/>
    <property type="match status" value="1"/>
</dbReference>
<gene>
    <name evidence="2" type="ORF">FBZ89_107108</name>
</gene>
<reference evidence="2 3" key="1">
    <citation type="submission" date="2019-06" db="EMBL/GenBank/DDBJ databases">
        <title>Genomic Encyclopedia of Type Strains, Phase IV (KMG-V): Genome sequencing to study the core and pangenomes of soil and plant-associated prokaryotes.</title>
        <authorList>
            <person name="Whitman W."/>
        </authorList>
    </citation>
    <scope>NUCLEOTIDE SEQUENCE [LARGE SCALE GENOMIC DNA]</scope>
    <source>
        <strain evidence="2 3">BR 11880</strain>
    </source>
</reference>
<evidence type="ECO:0000259" key="1">
    <source>
        <dbReference type="Pfam" id="PF07484"/>
    </source>
</evidence>
<proteinExistence type="predicted"/>
<comment type="caution">
    <text evidence="2">The sequence shown here is derived from an EMBL/GenBank/DDBJ whole genome shotgun (WGS) entry which is preliminary data.</text>
</comment>
<feature type="domain" description="Phage tail collar" evidence="1">
    <location>
        <begin position="7"/>
        <end position="63"/>
    </location>
</feature>
<accession>A0A560FFL1</accession>
<evidence type="ECO:0000313" key="2">
    <source>
        <dbReference type="EMBL" id="TWB20397.1"/>
    </source>
</evidence>
<dbReference type="EMBL" id="VITN01000007">
    <property type="protein sequence ID" value="TWB20397.1"/>
    <property type="molecule type" value="Genomic_DNA"/>
</dbReference>
<dbReference type="SUPFAM" id="SSF88874">
    <property type="entry name" value="Receptor-binding domain of short tail fibre protein gp12"/>
    <property type="match status" value="1"/>
</dbReference>
<dbReference type="AlphaFoldDB" id="A0A560FFL1"/>